<evidence type="ECO:0000256" key="1">
    <source>
        <dbReference type="ARBA" id="ARBA00037217"/>
    </source>
</evidence>
<comment type="caution">
    <text evidence="5">The sequence shown here is derived from an EMBL/GenBank/DDBJ whole genome shotgun (WGS) entry which is preliminary data.</text>
</comment>
<comment type="function">
    <text evidence="1">Probable oxidoreductase that may play a role as regulator of mitochondrial function.</text>
</comment>
<evidence type="ECO:0000256" key="2">
    <source>
        <dbReference type="ARBA" id="ARBA00038825"/>
    </source>
</evidence>
<comment type="subunit">
    <text evidence="2">Interacts with COX5B; this interaction may contribute to localize PYROXD2 to the inner face of the inner mitochondrial membrane.</text>
</comment>
<dbReference type="EMBL" id="JAPWIJ010000004">
    <property type="protein sequence ID" value="MCZ4518924.1"/>
    <property type="molecule type" value="Genomic_DNA"/>
</dbReference>
<dbReference type="PANTHER" id="PTHR10668:SF105">
    <property type="entry name" value="DEHYDROGENASE-RELATED"/>
    <property type="match status" value="1"/>
</dbReference>
<dbReference type="PANTHER" id="PTHR10668">
    <property type="entry name" value="PHYTOENE DEHYDROGENASE"/>
    <property type="match status" value="1"/>
</dbReference>
<name>A0ABT4MD58_9NOCA</name>
<dbReference type="Pfam" id="PF01593">
    <property type="entry name" value="Amino_oxidase"/>
    <property type="match status" value="1"/>
</dbReference>
<dbReference type="Proteomes" id="UP001081071">
    <property type="component" value="Unassembled WGS sequence"/>
</dbReference>
<dbReference type="Gene3D" id="3.50.50.60">
    <property type="entry name" value="FAD/NAD(P)-binding domain"/>
    <property type="match status" value="2"/>
</dbReference>
<evidence type="ECO:0000313" key="5">
    <source>
        <dbReference type="EMBL" id="MCZ4518924.1"/>
    </source>
</evidence>
<reference evidence="5" key="1">
    <citation type="submission" date="2022-12" db="EMBL/GenBank/DDBJ databases">
        <authorList>
            <person name="Krivoruchko A.V."/>
            <person name="Elkin A."/>
        </authorList>
    </citation>
    <scope>NUCLEOTIDE SEQUENCE</scope>
    <source>
        <strain evidence="5">IEGM 1391</strain>
    </source>
</reference>
<proteinExistence type="predicted"/>
<dbReference type="InterPro" id="IPR002937">
    <property type="entry name" value="Amino_oxidase"/>
</dbReference>
<dbReference type="RefSeq" id="WP_269603831.1">
    <property type="nucleotide sequence ID" value="NZ_JAPWIJ010000004.1"/>
</dbReference>
<keyword evidence="6" id="KW-1185">Reference proteome</keyword>
<accession>A0ABT4MD58</accession>
<gene>
    <name evidence="5" type="ORF">O4220_10375</name>
</gene>
<organism evidence="5 6">
    <name type="scientific">Rhodococcus ruber</name>
    <dbReference type="NCBI Taxonomy" id="1830"/>
    <lineage>
        <taxon>Bacteria</taxon>
        <taxon>Bacillati</taxon>
        <taxon>Actinomycetota</taxon>
        <taxon>Actinomycetes</taxon>
        <taxon>Mycobacteriales</taxon>
        <taxon>Nocardiaceae</taxon>
        <taxon>Rhodococcus</taxon>
    </lineage>
</organism>
<sequence>MSTRTFDAVVVGAGINGMIAAAELAGAGWSVALVDERQKLGGFIASDSLTRPGFVHDTFSSWHPLFVTGGAYAALGDDLHRHGLAYSNSDGAVAGAVSDRGVAVAHRDPTKTADSFEHQHDRVAYAAMLAELESWSPHVFGALGSELRPFDLARLGVSMARALGKDASIDMLRVAAQSGRALIRERFRGFEADHLWSPWLLHAGLSPDHATGGLMLPIMAFTMHAAGLPVVTGGADNFVTAFARVLNERGVTVVLGESATHIEIRSGRAVAVHLADERLSATRAVLSSTATPRLYDELLDPSAVPAAGRRAADRHRPGRAAMQLHFALDRPVRWSDSRLDDVPLIHIGNGASSIGIACAQAESGYLPADPTIVVGQQCVLDPSRAPTGKATLWVQLQELPFAPKGDAAGSISTDGTWSTGTTAAYVDRVLDSIERFAPGLRATVLDSYSISPTALTAANANAIAGDPYGGAADIDQSLLWRPGTGTGHRTGIDGLFHIGAFTHPGPGLGGGSGHLVAQRLLAPSRRTRGMNRIRGAIEKLTSK</sequence>
<evidence type="ECO:0000259" key="4">
    <source>
        <dbReference type="Pfam" id="PF01593"/>
    </source>
</evidence>
<evidence type="ECO:0000256" key="3">
    <source>
        <dbReference type="ARBA" id="ARBA00040298"/>
    </source>
</evidence>
<feature type="domain" description="Amine oxidase" evidence="4">
    <location>
        <begin position="17"/>
        <end position="504"/>
    </location>
</feature>
<dbReference type="InterPro" id="IPR036188">
    <property type="entry name" value="FAD/NAD-bd_sf"/>
</dbReference>
<evidence type="ECO:0000313" key="6">
    <source>
        <dbReference type="Proteomes" id="UP001081071"/>
    </source>
</evidence>
<protein>
    <recommendedName>
        <fullName evidence="3">Pyridine nucleotide-disulfide oxidoreductase domain-containing protein 2</fullName>
    </recommendedName>
</protein>
<dbReference type="SUPFAM" id="SSF51905">
    <property type="entry name" value="FAD/NAD(P)-binding domain"/>
    <property type="match status" value="1"/>
</dbReference>